<dbReference type="EMBL" id="JAMZMM010000018">
    <property type="protein sequence ID" value="MCP2727543.1"/>
    <property type="molecule type" value="Genomic_DNA"/>
</dbReference>
<organism evidence="1 2">
    <name type="scientific">Limnofasciculus baicalensis BBK-W-15</name>
    <dbReference type="NCBI Taxonomy" id="2699891"/>
    <lineage>
        <taxon>Bacteria</taxon>
        <taxon>Bacillati</taxon>
        <taxon>Cyanobacteriota</taxon>
        <taxon>Cyanophyceae</taxon>
        <taxon>Coleofasciculales</taxon>
        <taxon>Coleofasciculaceae</taxon>
        <taxon>Limnofasciculus</taxon>
        <taxon>Limnofasciculus baicalensis</taxon>
    </lineage>
</organism>
<sequence>MSKATILEPGKSYTFRNYFEMTYEPDDILAEFGFSLKRSSLELPKSNTNLDQLTELKNSIQRRLPYVSLTSEAARREILIAPIVLALIDYTQAQLRIEYAINVSEQLKGSLDYYLHTQHNLLVIEAKNADLARGFTQLAVELIAMDQWTTSDETLLYGVVSTGDVWQFGVLNREEKQVQQDLNLYRVPADLNDLFSSLIAILNNSG</sequence>
<evidence type="ECO:0000313" key="2">
    <source>
        <dbReference type="Proteomes" id="UP001204953"/>
    </source>
</evidence>
<accession>A0AAE3KMD7</accession>
<comment type="caution">
    <text evidence="1">The sequence shown here is derived from an EMBL/GenBank/DDBJ whole genome shotgun (WGS) entry which is preliminary data.</text>
</comment>
<dbReference type="Proteomes" id="UP001204953">
    <property type="component" value="Unassembled WGS sequence"/>
</dbReference>
<keyword evidence="2" id="KW-1185">Reference proteome</keyword>
<dbReference type="AlphaFoldDB" id="A0AAE3KMD7"/>
<name>A0AAE3KMD7_9CYAN</name>
<gene>
    <name evidence="1" type="ORF">NJ959_03515</name>
</gene>
<reference evidence="1" key="1">
    <citation type="submission" date="2022-06" db="EMBL/GenBank/DDBJ databases">
        <title>New cyanobacteria of genus Symplocastrum in benthos of Lake Baikal.</title>
        <authorList>
            <person name="Sorokovikova E."/>
            <person name="Tikhonova I."/>
            <person name="Krasnopeev A."/>
            <person name="Evseev P."/>
            <person name="Gladkikh A."/>
            <person name="Belykh O."/>
        </authorList>
    </citation>
    <scope>NUCLEOTIDE SEQUENCE</scope>
    <source>
        <strain evidence="1">BBK-W-15</strain>
    </source>
</reference>
<evidence type="ECO:0008006" key="3">
    <source>
        <dbReference type="Google" id="ProtNLM"/>
    </source>
</evidence>
<dbReference type="RefSeq" id="WP_254010356.1">
    <property type="nucleotide sequence ID" value="NZ_JAMZMM010000018.1"/>
</dbReference>
<protein>
    <recommendedName>
        <fullName evidence="3">Type I restriction enzyme R protein N-terminal domain-containing protein</fullName>
    </recommendedName>
</protein>
<proteinExistence type="predicted"/>
<evidence type="ECO:0000313" key="1">
    <source>
        <dbReference type="EMBL" id="MCP2727543.1"/>
    </source>
</evidence>